<dbReference type="Proteomes" id="UP000036356">
    <property type="component" value="Unassembled WGS sequence"/>
</dbReference>
<dbReference type="RefSeq" id="WP_047812094.1">
    <property type="nucleotide sequence ID" value="NZ_LDZY01000028.1"/>
</dbReference>
<organism evidence="2 3">
    <name type="scientific">Desulfosporosinus acididurans</name>
    <dbReference type="NCBI Taxonomy" id="476652"/>
    <lineage>
        <taxon>Bacteria</taxon>
        <taxon>Bacillati</taxon>
        <taxon>Bacillota</taxon>
        <taxon>Clostridia</taxon>
        <taxon>Eubacteriales</taxon>
        <taxon>Desulfitobacteriaceae</taxon>
        <taxon>Desulfosporosinus</taxon>
    </lineage>
</organism>
<dbReference type="PATRIC" id="fig|476652.3.peg.4602"/>
<feature type="domain" description="Reverse transcriptase" evidence="1">
    <location>
        <begin position="66"/>
        <end position="315"/>
    </location>
</feature>
<dbReference type="AlphaFoldDB" id="A0A0J1FJX5"/>
<evidence type="ECO:0000259" key="1">
    <source>
        <dbReference type="PROSITE" id="PS50878"/>
    </source>
</evidence>
<dbReference type="Pfam" id="PF00078">
    <property type="entry name" value="RVT_1"/>
    <property type="match status" value="1"/>
</dbReference>
<dbReference type="SUPFAM" id="SSF56672">
    <property type="entry name" value="DNA/RNA polymerases"/>
    <property type="match status" value="1"/>
</dbReference>
<sequence>MSTQLDRIAIKARFDAKARFTSLAYIITPEFLMETWRMMNRKGASGVDGETTKQFESHLEERTLGIWARMKANRYKAQPVRRVEIPKGNGKTRPLGIPTVEDRLVQRAVARILEAIYEQDFLNISYGFRPGRNPHHALQRLRSTIVTKKVRHIFEADIRGYFNHINHEWLMKMLKQRIADSVILRLVGKWLKAGVMENGVVTRNEEGSPQGGPISPILANIYLHYVLDLWFEKRCKKWFQGEAYLVRFADDYVVCFQYKRDAENFQSYITDRMKKFNLELAEEKTRLILFGRFARERKSLYEEKPETFDFLGFKHVCGVGRKGEFVLIRIPTVKSCRKFLDRVHKWLKTHTHWKRRDQQKQLTSMLQGFYQYFSLYHCQSKLEYIRNEVIQQWIRTLRRRSQRHQLYWCYLKNREWFKLPYPKLIHPNI</sequence>
<comment type="caution">
    <text evidence="2">The sequence shown here is derived from an EMBL/GenBank/DDBJ whole genome shotgun (WGS) entry which is preliminary data.</text>
</comment>
<dbReference type="EMBL" id="LDZY01000028">
    <property type="protein sequence ID" value="KLU63732.1"/>
    <property type="molecule type" value="Genomic_DNA"/>
</dbReference>
<dbReference type="InterPro" id="IPR051083">
    <property type="entry name" value="GrpII_Intron_Splice-Mob/Def"/>
</dbReference>
<dbReference type="InterPro" id="IPR043502">
    <property type="entry name" value="DNA/RNA_pol_sf"/>
</dbReference>
<dbReference type="CDD" id="cd01651">
    <property type="entry name" value="RT_G2_intron"/>
    <property type="match status" value="1"/>
</dbReference>
<name>A0A0J1FJX5_9FIRM</name>
<dbReference type="NCBIfam" id="TIGR04416">
    <property type="entry name" value="group_II_RT_mat"/>
    <property type="match status" value="1"/>
</dbReference>
<dbReference type="PANTHER" id="PTHR34047">
    <property type="entry name" value="NUCLEAR INTRON MATURASE 1, MITOCHONDRIAL-RELATED"/>
    <property type="match status" value="1"/>
</dbReference>
<dbReference type="InterPro" id="IPR030931">
    <property type="entry name" value="Group_II_RT_mat"/>
</dbReference>
<keyword evidence="3" id="KW-1185">Reference proteome</keyword>
<dbReference type="PROSITE" id="PS50878">
    <property type="entry name" value="RT_POL"/>
    <property type="match status" value="1"/>
</dbReference>
<dbReference type="InterPro" id="IPR000477">
    <property type="entry name" value="RT_dom"/>
</dbReference>
<proteinExistence type="predicted"/>
<evidence type="ECO:0000313" key="2">
    <source>
        <dbReference type="EMBL" id="KLU63732.1"/>
    </source>
</evidence>
<dbReference type="STRING" id="476652.DEAC_c43350"/>
<protein>
    <submittedName>
        <fullName evidence="2">Group II intron-encoded protein LtrA</fullName>
    </submittedName>
</protein>
<accession>A0A0J1FJX5</accession>
<dbReference type="PANTHER" id="PTHR34047:SF8">
    <property type="entry name" value="PROTEIN YKFC"/>
    <property type="match status" value="1"/>
</dbReference>
<reference evidence="2 3" key="1">
    <citation type="submission" date="2015-06" db="EMBL/GenBank/DDBJ databases">
        <title>Draft genome of the moderately acidophilic sulfate reducer Candidatus Desulfosporosinus acididurans strain M1.</title>
        <authorList>
            <person name="Poehlein A."/>
            <person name="Petzsch P."/>
            <person name="Johnson B.D."/>
            <person name="Schloemann M."/>
            <person name="Daniel R."/>
            <person name="Muehling M."/>
        </authorList>
    </citation>
    <scope>NUCLEOTIDE SEQUENCE [LARGE SCALE GENOMIC DNA]</scope>
    <source>
        <strain evidence="2 3">M1</strain>
    </source>
</reference>
<evidence type="ECO:0000313" key="3">
    <source>
        <dbReference type="Proteomes" id="UP000036356"/>
    </source>
</evidence>
<gene>
    <name evidence="2" type="primary">ltrA_2</name>
    <name evidence="2" type="ORF">DEAC_c43350</name>
</gene>